<evidence type="ECO:0000313" key="3">
    <source>
        <dbReference type="Proteomes" id="UP000639772"/>
    </source>
</evidence>
<comment type="caution">
    <text evidence="2">The sequence shown here is derived from an EMBL/GenBank/DDBJ whole genome shotgun (WGS) entry which is preliminary data.</text>
</comment>
<name>A0A835QCH6_VANPL</name>
<dbReference type="EMBL" id="JADCNM010000009">
    <property type="protein sequence ID" value="KAG0468256.1"/>
    <property type="molecule type" value="Genomic_DNA"/>
</dbReference>
<dbReference type="Proteomes" id="UP000639772">
    <property type="component" value="Chromosome 9"/>
</dbReference>
<organism evidence="2 3">
    <name type="scientific">Vanilla planifolia</name>
    <name type="common">Vanilla</name>
    <dbReference type="NCBI Taxonomy" id="51239"/>
    <lineage>
        <taxon>Eukaryota</taxon>
        <taxon>Viridiplantae</taxon>
        <taxon>Streptophyta</taxon>
        <taxon>Embryophyta</taxon>
        <taxon>Tracheophyta</taxon>
        <taxon>Spermatophyta</taxon>
        <taxon>Magnoliopsida</taxon>
        <taxon>Liliopsida</taxon>
        <taxon>Asparagales</taxon>
        <taxon>Orchidaceae</taxon>
        <taxon>Vanilloideae</taxon>
        <taxon>Vanilleae</taxon>
        <taxon>Vanilla</taxon>
    </lineage>
</organism>
<proteinExistence type="predicted"/>
<evidence type="ECO:0000313" key="2">
    <source>
        <dbReference type="EMBL" id="KAG0468256.1"/>
    </source>
</evidence>
<dbReference type="AlphaFoldDB" id="A0A835QCH6"/>
<protein>
    <submittedName>
        <fullName evidence="2">Uncharacterized protein</fullName>
    </submittedName>
</protein>
<reference evidence="2 3" key="1">
    <citation type="journal article" date="2020" name="Nat. Food">
        <title>A phased Vanilla planifolia genome enables genetic improvement of flavour and production.</title>
        <authorList>
            <person name="Hasing T."/>
            <person name="Tang H."/>
            <person name="Brym M."/>
            <person name="Khazi F."/>
            <person name="Huang T."/>
            <person name="Chambers A.H."/>
        </authorList>
    </citation>
    <scope>NUCLEOTIDE SEQUENCE [LARGE SCALE GENOMIC DNA]</scope>
    <source>
        <tissue evidence="2">Leaf</tissue>
    </source>
</reference>
<sequence length="118" mass="12685">MNPSRSPGRKRGGKKWEFNHDCRCRSPGRSAQPLPLQSIRRGMSGVASRRHGCKGLSASRLFASIGVHNPWSTHLLNLSHWLGLGGGPIQQEVGHNGGDGPVQAHAKLLPDPSCCPSH</sequence>
<evidence type="ECO:0000256" key="1">
    <source>
        <dbReference type="SAM" id="MobiDB-lite"/>
    </source>
</evidence>
<gene>
    <name evidence="2" type="ORF">HPP92_017584</name>
</gene>
<feature type="region of interest" description="Disordered" evidence="1">
    <location>
        <begin position="1"/>
        <end position="21"/>
    </location>
</feature>
<accession>A0A835QCH6</accession>